<accession>A0A8C9QF50</accession>
<reference evidence="1" key="2">
    <citation type="submission" date="2025-09" db="UniProtKB">
        <authorList>
            <consortium name="Ensembl"/>
        </authorList>
    </citation>
    <scope>IDENTIFICATION</scope>
</reference>
<evidence type="ECO:0000313" key="1">
    <source>
        <dbReference type="Ensembl" id="ENSSDAP00000023724.1"/>
    </source>
</evidence>
<dbReference type="AlphaFoldDB" id="A0A8C9QF50"/>
<sequence length="113" mass="12405">MPPPWGTRRGPPCQHPTWGLALQRPPSVLAALGTLTAVCLFQNGVQKSWDFMKTHDSVTILLFNSSQRSLVLVKQFRPGEASWLGGGEDGSVGHFHLRDCVQVWGPPGDTEAW</sequence>
<dbReference type="Ensembl" id="ENSSDAT00000027154.1">
    <property type="protein sequence ID" value="ENSSDAP00000023724.1"/>
    <property type="gene ID" value="ENSSDAG00000021622.1"/>
</dbReference>
<protein>
    <submittedName>
        <fullName evidence="1">Uncharacterized protein</fullName>
    </submittedName>
</protein>
<dbReference type="SUPFAM" id="SSF55811">
    <property type="entry name" value="Nudix"/>
    <property type="match status" value="1"/>
</dbReference>
<name>A0A8C9QF50_SPEDA</name>
<proteinExistence type="predicted"/>
<dbReference type="InterPro" id="IPR015797">
    <property type="entry name" value="NUDIX_hydrolase-like_dom_sf"/>
</dbReference>
<reference evidence="1" key="1">
    <citation type="submission" date="2025-08" db="UniProtKB">
        <authorList>
            <consortium name="Ensembl"/>
        </authorList>
    </citation>
    <scope>IDENTIFICATION</scope>
</reference>
<keyword evidence="2" id="KW-1185">Reference proteome</keyword>
<organism evidence="1 2">
    <name type="scientific">Spermophilus dauricus</name>
    <name type="common">Daurian ground squirrel</name>
    <dbReference type="NCBI Taxonomy" id="99837"/>
    <lineage>
        <taxon>Eukaryota</taxon>
        <taxon>Metazoa</taxon>
        <taxon>Chordata</taxon>
        <taxon>Craniata</taxon>
        <taxon>Vertebrata</taxon>
        <taxon>Euteleostomi</taxon>
        <taxon>Mammalia</taxon>
        <taxon>Eutheria</taxon>
        <taxon>Euarchontoglires</taxon>
        <taxon>Glires</taxon>
        <taxon>Rodentia</taxon>
        <taxon>Sciuromorpha</taxon>
        <taxon>Sciuridae</taxon>
        <taxon>Xerinae</taxon>
        <taxon>Marmotini</taxon>
        <taxon>Spermophilus</taxon>
    </lineage>
</organism>
<dbReference type="Proteomes" id="UP000694422">
    <property type="component" value="Unplaced"/>
</dbReference>
<dbReference type="Gene3D" id="3.90.79.10">
    <property type="entry name" value="Nucleoside Triphosphate Pyrophosphohydrolase"/>
    <property type="match status" value="1"/>
</dbReference>
<evidence type="ECO:0000313" key="2">
    <source>
        <dbReference type="Proteomes" id="UP000694422"/>
    </source>
</evidence>